<dbReference type="InterPro" id="IPR036259">
    <property type="entry name" value="MFS_trans_sf"/>
</dbReference>
<dbReference type="RefSeq" id="WP_189748064.1">
    <property type="nucleotide sequence ID" value="NZ_BMRL01000034.1"/>
</dbReference>
<name>A0ABQ3SXI1_9ACTN</name>
<feature type="transmembrane region" description="Helical" evidence="7">
    <location>
        <begin position="304"/>
        <end position="322"/>
    </location>
</feature>
<keyword evidence="4 7" id="KW-0812">Transmembrane</keyword>
<proteinExistence type="predicted"/>
<feature type="transmembrane region" description="Helical" evidence="7">
    <location>
        <begin position="183"/>
        <end position="201"/>
    </location>
</feature>
<keyword evidence="5 7" id="KW-1133">Transmembrane helix</keyword>
<evidence type="ECO:0000256" key="5">
    <source>
        <dbReference type="ARBA" id="ARBA00022989"/>
    </source>
</evidence>
<dbReference type="PANTHER" id="PTHR23513">
    <property type="entry name" value="INTEGRAL MEMBRANE EFFLUX PROTEIN-RELATED"/>
    <property type="match status" value="1"/>
</dbReference>
<dbReference type="InterPro" id="IPR010290">
    <property type="entry name" value="TM_effector"/>
</dbReference>
<dbReference type="InterPro" id="IPR001958">
    <property type="entry name" value="Tet-R_TetA/multi-R_MdtG-like"/>
</dbReference>
<evidence type="ECO:0000256" key="7">
    <source>
        <dbReference type="SAM" id="Phobius"/>
    </source>
</evidence>
<evidence type="ECO:0000256" key="2">
    <source>
        <dbReference type="ARBA" id="ARBA00022448"/>
    </source>
</evidence>
<evidence type="ECO:0000256" key="1">
    <source>
        <dbReference type="ARBA" id="ARBA00004651"/>
    </source>
</evidence>
<keyword evidence="10" id="KW-1185">Reference proteome</keyword>
<evidence type="ECO:0000256" key="3">
    <source>
        <dbReference type="ARBA" id="ARBA00022475"/>
    </source>
</evidence>
<dbReference type="GeneID" id="95591079"/>
<dbReference type="CDD" id="cd06173">
    <property type="entry name" value="MFS_MefA_like"/>
    <property type="match status" value="1"/>
</dbReference>
<dbReference type="EMBL" id="BNEC01000005">
    <property type="protein sequence ID" value="GHI72846.1"/>
    <property type="molecule type" value="Genomic_DNA"/>
</dbReference>
<feature type="transmembrane region" description="Helical" evidence="7">
    <location>
        <begin position="391"/>
        <end position="409"/>
    </location>
</feature>
<sequence>MQRNNLEPSEVPAAARRDLASQRRLVTANALSALGDGVRFAALPLLAAAVSEGDPVAVSLVAAAGRAAWLLAPVIGTLVDRMPRRRAMIGADLARCAGLVLLCTAIAAAGTVPVAAIGAVAFISGVAEVFFDSAAQAVVPSLAPSEDLERLNARLIAMQTIGAGFVGPPAGAALWAVWHPLPFLLNATTFLASALVLFGLVERVPRAGQTSEGHRLTVGAVLRDTWAGLRLLGQNLTLRRLVLIVAVLGIAQQMVYGILVVYVTGPLGLPASGYGWMLTAAAVGSLAGAKAGPWAAARLGTRRSLLVSIALSAASYLCIAAFPLWPVVALMLVVNGAGVVLWNICTVSLRQRLVPLEMLGRVTSGYRLAAWGVMPIGSVLGGRLADGSWSGAPWAVAGTLLLLSLTLIFTMQVEPERRSEDE</sequence>
<dbReference type="Proteomes" id="UP000613974">
    <property type="component" value="Unassembled WGS sequence"/>
</dbReference>
<feature type="transmembrane region" description="Helical" evidence="7">
    <location>
        <begin position="328"/>
        <end position="347"/>
    </location>
</feature>
<dbReference type="InterPro" id="IPR020846">
    <property type="entry name" value="MFS_dom"/>
</dbReference>
<dbReference type="PRINTS" id="PR01035">
    <property type="entry name" value="TCRTETA"/>
</dbReference>
<accession>A0ABQ3SXI1</accession>
<dbReference type="SUPFAM" id="SSF103473">
    <property type="entry name" value="MFS general substrate transporter"/>
    <property type="match status" value="1"/>
</dbReference>
<evidence type="ECO:0000313" key="9">
    <source>
        <dbReference type="EMBL" id="GHI72846.1"/>
    </source>
</evidence>
<gene>
    <name evidence="9" type="ORF">Snoj_67640</name>
</gene>
<feature type="domain" description="Major facilitator superfamily (MFS) profile" evidence="8">
    <location>
        <begin position="237"/>
        <end position="422"/>
    </location>
</feature>
<evidence type="ECO:0000256" key="4">
    <source>
        <dbReference type="ARBA" id="ARBA00022692"/>
    </source>
</evidence>
<evidence type="ECO:0000313" key="10">
    <source>
        <dbReference type="Proteomes" id="UP000613974"/>
    </source>
</evidence>
<comment type="caution">
    <text evidence="9">The sequence shown here is derived from an EMBL/GenBank/DDBJ whole genome shotgun (WGS) entry which is preliminary data.</text>
</comment>
<evidence type="ECO:0000256" key="6">
    <source>
        <dbReference type="ARBA" id="ARBA00023136"/>
    </source>
</evidence>
<keyword evidence="2" id="KW-0813">Transport</keyword>
<feature type="transmembrane region" description="Helical" evidence="7">
    <location>
        <begin position="241"/>
        <end position="262"/>
    </location>
</feature>
<comment type="subcellular location">
    <subcellularLocation>
        <location evidence="1">Cell membrane</location>
        <topology evidence="1">Multi-pass membrane protein</topology>
    </subcellularLocation>
</comment>
<reference evidence="10" key="1">
    <citation type="submission" date="2023-07" db="EMBL/GenBank/DDBJ databases">
        <title>Whole genome shotgun sequence of Streptomyces nojiriensis NBRC 13794.</title>
        <authorList>
            <person name="Komaki H."/>
            <person name="Tamura T."/>
        </authorList>
    </citation>
    <scope>NUCLEOTIDE SEQUENCE [LARGE SCALE GENOMIC DNA]</scope>
    <source>
        <strain evidence="10">NBRC 13794</strain>
    </source>
</reference>
<feature type="transmembrane region" description="Helical" evidence="7">
    <location>
        <begin position="99"/>
        <end position="123"/>
    </location>
</feature>
<dbReference type="Gene3D" id="1.20.1250.20">
    <property type="entry name" value="MFS general substrate transporter like domains"/>
    <property type="match status" value="1"/>
</dbReference>
<dbReference type="PROSITE" id="PS50850">
    <property type="entry name" value="MFS"/>
    <property type="match status" value="1"/>
</dbReference>
<organism evidence="9 10">
    <name type="scientific">Streptomyces nojiriensis</name>
    <dbReference type="NCBI Taxonomy" id="66374"/>
    <lineage>
        <taxon>Bacteria</taxon>
        <taxon>Bacillati</taxon>
        <taxon>Actinomycetota</taxon>
        <taxon>Actinomycetes</taxon>
        <taxon>Kitasatosporales</taxon>
        <taxon>Streptomycetaceae</taxon>
        <taxon>Streptomyces</taxon>
    </lineage>
</organism>
<dbReference type="PANTHER" id="PTHR23513:SF6">
    <property type="entry name" value="MAJOR FACILITATOR SUPERFAMILY ASSOCIATED DOMAIN-CONTAINING PROTEIN"/>
    <property type="match status" value="1"/>
</dbReference>
<feature type="transmembrane region" description="Helical" evidence="7">
    <location>
        <begin position="56"/>
        <end position="79"/>
    </location>
</feature>
<keyword evidence="6 7" id="KW-0472">Membrane</keyword>
<evidence type="ECO:0000259" key="8">
    <source>
        <dbReference type="PROSITE" id="PS50850"/>
    </source>
</evidence>
<protein>
    <submittedName>
        <fullName evidence="9">MFS transporter</fullName>
    </submittedName>
</protein>
<feature type="transmembrane region" description="Helical" evidence="7">
    <location>
        <begin position="26"/>
        <end position="50"/>
    </location>
</feature>
<feature type="transmembrane region" description="Helical" evidence="7">
    <location>
        <begin position="274"/>
        <end position="292"/>
    </location>
</feature>
<dbReference type="Pfam" id="PF05977">
    <property type="entry name" value="MFS_3"/>
    <property type="match status" value="1"/>
</dbReference>
<keyword evidence="3" id="KW-1003">Cell membrane</keyword>
<feature type="transmembrane region" description="Helical" evidence="7">
    <location>
        <begin position="368"/>
        <end position="385"/>
    </location>
</feature>